<dbReference type="AlphaFoldDB" id="A0A1B6DST4"/>
<dbReference type="InterPro" id="IPR012919">
    <property type="entry name" value="SUN_dom"/>
</dbReference>
<dbReference type="InterPro" id="IPR045119">
    <property type="entry name" value="SUN1-5"/>
</dbReference>
<keyword evidence="2 6" id="KW-0812">Transmembrane</keyword>
<name>A0A1B6DST4_9HEMI</name>
<evidence type="ECO:0000256" key="2">
    <source>
        <dbReference type="ARBA" id="ARBA00022692"/>
    </source>
</evidence>
<comment type="subcellular location">
    <subcellularLocation>
        <location evidence="1">Membrane</location>
    </subcellularLocation>
</comment>
<feature type="coiled-coil region" evidence="5">
    <location>
        <begin position="448"/>
        <end position="475"/>
    </location>
</feature>
<feature type="transmembrane region" description="Helical" evidence="6">
    <location>
        <begin position="191"/>
        <end position="210"/>
    </location>
</feature>
<keyword evidence="3 6" id="KW-1133">Transmembrane helix</keyword>
<evidence type="ECO:0000313" key="8">
    <source>
        <dbReference type="EMBL" id="JAS28730.1"/>
    </source>
</evidence>
<evidence type="ECO:0000256" key="5">
    <source>
        <dbReference type="SAM" id="Coils"/>
    </source>
</evidence>
<keyword evidence="5" id="KW-0175">Coiled coil</keyword>
<dbReference type="GO" id="GO:0034993">
    <property type="term" value="C:meiotic nuclear membrane microtubule tethering complex"/>
    <property type="evidence" value="ECO:0007669"/>
    <property type="project" value="TreeGrafter"/>
</dbReference>
<dbReference type="EMBL" id="GEDC01008568">
    <property type="protein sequence ID" value="JAS28730.1"/>
    <property type="molecule type" value="Transcribed_RNA"/>
</dbReference>
<dbReference type="PANTHER" id="PTHR12911:SF8">
    <property type="entry name" value="KLAROID PROTEIN-RELATED"/>
    <property type="match status" value="1"/>
</dbReference>
<dbReference type="Gene3D" id="2.60.120.260">
    <property type="entry name" value="Galactose-binding domain-like"/>
    <property type="match status" value="1"/>
</dbReference>
<dbReference type="PANTHER" id="PTHR12911">
    <property type="entry name" value="SAD1/UNC-84-LIKE PROTEIN-RELATED"/>
    <property type="match status" value="1"/>
</dbReference>
<reference evidence="8" key="1">
    <citation type="submission" date="2015-12" db="EMBL/GenBank/DDBJ databases">
        <title>De novo transcriptome assembly of four potential Pierce s Disease insect vectors from Arizona vineyards.</title>
        <authorList>
            <person name="Tassone E.E."/>
        </authorList>
    </citation>
    <scope>NUCLEOTIDE SEQUENCE</scope>
</reference>
<evidence type="ECO:0000313" key="9">
    <source>
        <dbReference type="EMBL" id="JAS36224.1"/>
    </source>
</evidence>
<accession>A0A1B6DST4</accession>
<feature type="domain" description="SUN" evidence="7">
    <location>
        <begin position="596"/>
        <end position="756"/>
    </location>
</feature>
<evidence type="ECO:0000259" key="7">
    <source>
        <dbReference type="PROSITE" id="PS51469"/>
    </source>
</evidence>
<proteinExistence type="predicted"/>
<dbReference type="EMBL" id="GEDC01001074">
    <property type="protein sequence ID" value="JAS36224.1"/>
    <property type="molecule type" value="Transcribed_RNA"/>
</dbReference>
<sequence>MAYDNINYTPTKVPLGEEPKTGWARPNKDWEFIRNWYKNFPDWQSSLPKTDCTNSKHSVWYYHEFVPGVLVLPNLSRRPLRTRYNISSSAKSSRFMCNDSDLSFSSLNGSIEQNQKVWYQKLITTIRTILITTTTLFLNNNSSVRYENGIGGNDFSDEDVTDHQTFLIKKESLFKVMITKIFNASLETTKIFYAINRVMSVIGVFLLLHSRKIIGVRTTRRKNLALLLLLLLILGWLYAYGQKRSGSGISFDSKFVSFTYVWNSLLPSTLTATLLGIKSLFNKPFISKQEEDNFVSLLNVIPSRELKNEEINSNINNVLVKADFNVQALEKKYEDLSAIVKHLAQLDHKISQNQKEWELSTVNKLTKLQEDWSINAEQKLLQDQQHWKMDIESKLSKEQKNWEADAKASLTRMQKEWDLIAKETLSQQKSNWEESTKTNLLQIQKDLESSASLKLSQQQEDLEKLTEKKLLQLQKELKSNVEEKILQDQNDWKVNLESKLLQLQKDWELNVEASLQQQKLSDVNLKTKLVQQEGEERFISLQTEVDGILTELNSISNKIMELQTQINQKNVITHVSGADVCVDEIALPDYALFSSGGFVCSTRCTESAPINLAYSWYGLDFNWFSSKSDPLNVLKPSIQPGECWCFVGSEGHLVINLSATIIVTSVTLEHAHKELLAPKAFASAPQRFSVFGLKKENDENPALLGTFTYEDNGLSLQHFKTLPITEPYKLVELFIQSNHGGEHTCIYRFRVHGTWVKTNE</sequence>
<evidence type="ECO:0000256" key="3">
    <source>
        <dbReference type="ARBA" id="ARBA00022989"/>
    </source>
</evidence>
<organism evidence="8">
    <name type="scientific">Clastoptera arizonana</name>
    <name type="common">Arizona spittle bug</name>
    <dbReference type="NCBI Taxonomy" id="38151"/>
    <lineage>
        <taxon>Eukaryota</taxon>
        <taxon>Metazoa</taxon>
        <taxon>Ecdysozoa</taxon>
        <taxon>Arthropoda</taxon>
        <taxon>Hexapoda</taxon>
        <taxon>Insecta</taxon>
        <taxon>Pterygota</taxon>
        <taxon>Neoptera</taxon>
        <taxon>Paraneoptera</taxon>
        <taxon>Hemiptera</taxon>
        <taxon>Auchenorrhyncha</taxon>
        <taxon>Cercopoidea</taxon>
        <taxon>Clastopteridae</taxon>
        <taxon>Clastoptera</taxon>
    </lineage>
</organism>
<evidence type="ECO:0000256" key="1">
    <source>
        <dbReference type="ARBA" id="ARBA00004370"/>
    </source>
</evidence>
<evidence type="ECO:0000256" key="6">
    <source>
        <dbReference type="SAM" id="Phobius"/>
    </source>
</evidence>
<dbReference type="Pfam" id="PF07738">
    <property type="entry name" value="Sad1_UNC"/>
    <property type="match status" value="1"/>
</dbReference>
<dbReference type="PROSITE" id="PS51469">
    <property type="entry name" value="SUN"/>
    <property type="match status" value="1"/>
</dbReference>
<dbReference type="GO" id="GO:0043495">
    <property type="term" value="F:protein-membrane adaptor activity"/>
    <property type="evidence" value="ECO:0007669"/>
    <property type="project" value="TreeGrafter"/>
</dbReference>
<evidence type="ECO:0000256" key="4">
    <source>
        <dbReference type="ARBA" id="ARBA00023136"/>
    </source>
</evidence>
<feature type="transmembrane region" description="Helical" evidence="6">
    <location>
        <begin position="222"/>
        <end position="240"/>
    </location>
</feature>
<keyword evidence="4 6" id="KW-0472">Membrane</keyword>
<gene>
    <name evidence="8" type="ORF">g.26166</name>
    <name evidence="9" type="ORF">g.26168</name>
</gene>
<protein>
    <recommendedName>
        <fullName evidence="7">SUN domain-containing protein</fullName>
    </recommendedName>
</protein>